<reference evidence="1 2" key="1">
    <citation type="journal article" date="2023" name="G3 (Bethesda)">
        <title>A chromosome-length genome assembly and annotation of blackberry (Rubus argutus, cv. 'Hillquist').</title>
        <authorList>
            <person name="Bruna T."/>
            <person name="Aryal R."/>
            <person name="Dudchenko O."/>
            <person name="Sargent D.J."/>
            <person name="Mead D."/>
            <person name="Buti M."/>
            <person name="Cavallini A."/>
            <person name="Hytonen T."/>
            <person name="Andres J."/>
            <person name="Pham M."/>
            <person name="Weisz D."/>
            <person name="Mascagni F."/>
            <person name="Usai G."/>
            <person name="Natali L."/>
            <person name="Bassil N."/>
            <person name="Fernandez G.E."/>
            <person name="Lomsadze A."/>
            <person name="Armour M."/>
            <person name="Olukolu B."/>
            <person name="Poorten T."/>
            <person name="Britton C."/>
            <person name="Davik J."/>
            <person name="Ashrafi H."/>
            <person name="Aiden E.L."/>
            <person name="Borodovsky M."/>
            <person name="Worthington M."/>
        </authorList>
    </citation>
    <scope>NUCLEOTIDE SEQUENCE [LARGE SCALE GENOMIC DNA]</scope>
    <source>
        <strain evidence="1">PI 553951</strain>
    </source>
</reference>
<dbReference type="EMBL" id="JBEDUW010000004">
    <property type="protein sequence ID" value="KAK9933799.1"/>
    <property type="molecule type" value="Genomic_DNA"/>
</dbReference>
<accession>A0AAW1XBA3</accession>
<name>A0AAW1XBA3_RUBAR</name>
<protein>
    <recommendedName>
        <fullName evidence="3">Reverse transcriptase</fullName>
    </recommendedName>
</protein>
<comment type="caution">
    <text evidence="1">The sequence shown here is derived from an EMBL/GenBank/DDBJ whole genome shotgun (WGS) entry which is preliminary data.</text>
</comment>
<evidence type="ECO:0008006" key="3">
    <source>
        <dbReference type="Google" id="ProtNLM"/>
    </source>
</evidence>
<keyword evidence="2" id="KW-1185">Reference proteome</keyword>
<evidence type="ECO:0000313" key="1">
    <source>
        <dbReference type="EMBL" id="KAK9933799.1"/>
    </source>
</evidence>
<evidence type="ECO:0000313" key="2">
    <source>
        <dbReference type="Proteomes" id="UP001457282"/>
    </source>
</evidence>
<dbReference type="AlphaFoldDB" id="A0AAW1XBA3"/>
<proteinExistence type="predicted"/>
<gene>
    <name evidence="1" type="ORF">M0R45_020974</name>
</gene>
<dbReference type="Proteomes" id="UP001457282">
    <property type="component" value="Unassembled WGS sequence"/>
</dbReference>
<organism evidence="1 2">
    <name type="scientific">Rubus argutus</name>
    <name type="common">Southern blackberry</name>
    <dbReference type="NCBI Taxonomy" id="59490"/>
    <lineage>
        <taxon>Eukaryota</taxon>
        <taxon>Viridiplantae</taxon>
        <taxon>Streptophyta</taxon>
        <taxon>Embryophyta</taxon>
        <taxon>Tracheophyta</taxon>
        <taxon>Spermatophyta</taxon>
        <taxon>Magnoliopsida</taxon>
        <taxon>eudicotyledons</taxon>
        <taxon>Gunneridae</taxon>
        <taxon>Pentapetalae</taxon>
        <taxon>rosids</taxon>
        <taxon>fabids</taxon>
        <taxon>Rosales</taxon>
        <taxon>Rosaceae</taxon>
        <taxon>Rosoideae</taxon>
        <taxon>Rosoideae incertae sedis</taxon>
        <taxon>Rubus</taxon>
    </lineage>
</organism>
<sequence>MYFKTNLGYSFNVVWMTMKEILVVFPQRGLWMVPLLCIQICASALSLWGTEVFGSITLQLRQVRRRLDAAYSVGLHQHNTFHISHLESQLLELQEKEEVFWRQQSRVTWLQLGDRNTRFFHERASGRKRNNTIHGLFNSQDIWQSDPDVIGNLFCDYIAALFTKSGGVQMERILSFVIAAVSPAMNSMLLLPFDRVELESNLFYMPPTKSPGIDGMSALFFQRYWNVIGDEVVALCLQILNGEANVQPFNHTFLL</sequence>